<dbReference type="OrthoDB" id="8735432at2759"/>
<keyword evidence="2" id="KW-1003">Cell membrane</keyword>
<keyword evidence="8" id="KW-0675">Receptor</keyword>
<keyword evidence="4" id="KW-0732">Signal</keyword>
<organism evidence="13 14">
    <name type="scientific">Megalops atlanticus</name>
    <name type="common">Tarpon</name>
    <name type="synonym">Clupea gigantea</name>
    <dbReference type="NCBI Taxonomy" id="7932"/>
    <lineage>
        <taxon>Eukaryota</taxon>
        <taxon>Metazoa</taxon>
        <taxon>Chordata</taxon>
        <taxon>Craniata</taxon>
        <taxon>Vertebrata</taxon>
        <taxon>Euteleostomi</taxon>
        <taxon>Actinopterygii</taxon>
        <taxon>Neopterygii</taxon>
        <taxon>Teleostei</taxon>
        <taxon>Elopiformes</taxon>
        <taxon>Megalopidae</taxon>
        <taxon>Megalops</taxon>
    </lineage>
</organism>
<evidence type="ECO:0000256" key="4">
    <source>
        <dbReference type="ARBA" id="ARBA00022729"/>
    </source>
</evidence>
<evidence type="ECO:0000256" key="9">
    <source>
        <dbReference type="ARBA" id="ARBA00023180"/>
    </source>
</evidence>
<dbReference type="Gene3D" id="2.60.40.10">
    <property type="entry name" value="Immunoglobulins"/>
    <property type="match status" value="1"/>
</dbReference>
<comment type="caution">
    <text evidence="13">The sequence shown here is derived from an EMBL/GenBank/DDBJ whole genome shotgun (WGS) entry which is preliminary data.</text>
</comment>
<evidence type="ECO:0000256" key="7">
    <source>
        <dbReference type="ARBA" id="ARBA00023157"/>
    </source>
</evidence>
<evidence type="ECO:0000256" key="8">
    <source>
        <dbReference type="ARBA" id="ARBA00023170"/>
    </source>
</evidence>
<dbReference type="PROSITE" id="PS50835">
    <property type="entry name" value="IG_LIKE"/>
    <property type="match status" value="1"/>
</dbReference>
<dbReference type="GO" id="GO:0006955">
    <property type="term" value="P:immune response"/>
    <property type="evidence" value="ECO:0007669"/>
    <property type="project" value="TreeGrafter"/>
</dbReference>
<evidence type="ECO:0000256" key="10">
    <source>
        <dbReference type="ARBA" id="ARBA00023319"/>
    </source>
</evidence>
<protein>
    <recommendedName>
        <fullName evidence="12">Ig-like domain-containing protein</fullName>
    </recommendedName>
</protein>
<dbReference type="GO" id="GO:0042102">
    <property type="term" value="P:positive regulation of T cell proliferation"/>
    <property type="evidence" value="ECO:0007669"/>
    <property type="project" value="TreeGrafter"/>
</dbReference>
<dbReference type="SUPFAM" id="SSF48726">
    <property type="entry name" value="Immunoglobulin"/>
    <property type="match status" value="2"/>
</dbReference>
<feature type="transmembrane region" description="Helical" evidence="11">
    <location>
        <begin position="20"/>
        <end position="39"/>
    </location>
</feature>
<feature type="domain" description="Ig-like" evidence="12">
    <location>
        <begin position="55"/>
        <end position="147"/>
    </location>
</feature>
<reference evidence="13" key="1">
    <citation type="submission" date="2021-01" db="EMBL/GenBank/DDBJ databases">
        <authorList>
            <person name="Zahm M."/>
            <person name="Roques C."/>
            <person name="Cabau C."/>
            <person name="Klopp C."/>
            <person name="Donnadieu C."/>
            <person name="Jouanno E."/>
            <person name="Lampietro C."/>
            <person name="Louis A."/>
            <person name="Herpin A."/>
            <person name="Echchiki A."/>
            <person name="Berthelot C."/>
            <person name="Parey E."/>
            <person name="Roest-Crollius H."/>
            <person name="Braasch I."/>
            <person name="Postlethwait J."/>
            <person name="Bobe J."/>
            <person name="Montfort J."/>
            <person name="Bouchez O."/>
            <person name="Begum T."/>
            <person name="Mejri S."/>
            <person name="Adams A."/>
            <person name="Chen W.-J."/>
            <person name="Guiguen Y."/>
        </authorList>
    </citation>
    <scope>NUCLEOTIDE SEQUENCE</scope>
    <source>
        <strain evidence="13">YG-15Mar2019-1</strain>
        <tissue evidence="13">Brain</tissue>
    </source>
</reference>
<accession>A0A9D3PUJ4</accession>
<gene>
    <name evidence="13" type="ORF">MATL_G00125330</name>
</gene>
<dbReference type="GO" id="GO:0071222">
    <property type="term" value="P:cellular response to lipopolysaccharide"/>
    <property type="evidence" value="ECO:0007669"/>
    <property type="project" value="TreeGrafter"/>
</dbReference>
<evidence type="ECO:0000313" key="13">
    <source>
        <dbReference type="EMBL" id="KAG7469102.1"/>
    </source>
</evidence>
<dbReference type="GO" id="GO:0031295">
    <property type="term" value="P:T cell costimulation"/>
    <property type="evidence" value="ECO:0007669"/>
    <property type="project" value="TreeGrafter"/>
</dbReference>
<dbReference type="SMART" id="SM00409">
    <property type="entry name" value="IG"/>
    <property type="match status" value="2"/>
</dbReference>
<dbReference type="Proteomes" id="UP001046870">
    <property type="component" value="Chromosome 10"/>
</dbReference>
<dbReference type="GO" id="GO:0009897">
    <property type="term" value="C:external side of plasma membrane"/>
    <property type="evidence" value="ECO:0007669"/>
    <property type="project" value="TreeGrafter"/>
</dbReference>
<dbReference type="PANTHER" id="PTHR25466">
    <property type="entry name" value="T-LYMPHOCYTE ACTIVATION ANTIGEN"/>
    <property type="match status" value="1"/>
</dbReference>
<dbReference type="GO" id="GO:0007166">
    <property type="term" value="P:cell surface receptor signaling pathway"/>
    <property type="evidence" value="ECO:0007669"/>
    <property type="project" value="TreeGrafter"/>
</dbReference>
<keyword evidence="10" id="KW-0393">Immunoglobulin domain</keyword>
<keyword evidence="9" id="KW-0325">Glycoprotein</keyword>
<evidence type="ECO:0000256" key="1">
    <source>
        <dbReference type="ARBA" id="ARBA00004251"/>
    </source>
</evidence>
<dbReference type="InterPro" id="IPR003599">
    <property type="entry name" value="Ig_sub"/>
</dbReference>
<dbReference type="Pfam" id="PF07686">
    <property type="entry name" value="V-set"/>
    <property type="match status" value="1"/>
</dbReference>
<evidence type="ECO:0000256" key="11">
    <source>
        <dbReference type="SAM" id="Phobius"/>
    </source>
</evidence>
<evidence type="ECO:0000259" key="12">
    <source>
        <dbReference type="PROSITE" id="PS50835"/>
    </source>
</evidence>
<keyword evidence="5 11" id="KW-1133">Transmembrane helix</keyword>
<proteinExistence type="predicted"/>
<evidence type="ECO:0000313" key="14">
    <source>
        <dbReference type="Proteomes" id="UP001046870"/>
    </source>
</evidence>
<dbReference type="InterPro" id="IPR051713">
    <property type="entry name" value="T-cell_Activation_Regulation"/>
</dbReference>
<keyword evidence="14" id="KW-1185">Reference proteome</keyword>
<keyword evidence="3 11" id="KW-0812">Transmembrane</keyword>
<dbReference type="InterPro" id="IPR013783">
    <property type="entry name" value="Ig-like_fold"/>
</dbReference>
<dbReference type="GO" id="GO:0042130">
    <property type="term" value="P:negative regulation of T cell proliferation"/>
    <property type="evidence" value="ECO:0007669"/>
    <property type="project" value="TreeGrafter"/>
</dbReference>
<sequence length="452" mass="49229">MPTPARGAHRGTGENHMRTYGWTMMCAVFAAVMLSFAVGTGSHSTNGKRLSARLGDRVVIKCADRENHHQDVCRWYYSKDSTVVHLMAIYRGKTGMTLHYSSAPTRKKIQSNFSLVITDFQEEDQGIYSCEMCSNNKCTKRFNTSVSLMQDSYSPITKRLYAAAGGVFTHACTGISEGQRSRVAAATWTYQAFGEVTPTTPGDHSAPGTGRTQGRLVLLPNASILLQDILRTDAGNYSCWRETSYGQRQRLLSISLCVLTATADGSSDKPGSPLSCSLLCDRDGEGAGLPWTHSDSNKTAPVMVENDTVTFSVFDIPSEHGRTLACNASVRGEGVINGTLNSDPNSGQNQAETSRLTLAVFGSLAAGICVLALLCFTFLCSCRISAGDAPSGDNLCSICTRGTQPEVWKAQTQVTFCTSDIRKPEQEHVIREEESFVLYRLIRRQSMRGSNI</sequence>
<evidence type="ECO:0000256" key="2">
    <source>
        <dbReference type="ARBA" id="ARBA00022475"/>
    </source>
</evidence>
<dbReference type="InterPro" id="IPR036179">
    <property type="entry name" value="Ig-like_dom_sf"/>
</dbReference>
<dbReference type="PANTHER" id="PTHR25466:SF14">
    <property type="entry name" value="BUTYROPHILIN SUBFAMILY 2 MEMBER A2-LIKE-RELATED"/>
    <property type="match status" value="1"/>
</dbReference>
<name>A0A9D3PUJ4_MEGAT</name>
<evidence type="ECO:0000256" key="5">
    <source>
        <dbReference type="ARBA" id="ARBA00022989"/>
    </source>
</evidence>
<feature type="transmembrane region" description="Helical" evidence="11">
    <location>
        <begin position="356"/>
        <end position="379"/>
    </location>
</feature>
<evidence type="ECO:0000256" key="3">
    <source>
        <dbReference type="ARBA" id="ARBA00022692"/>
    </source>
</evidence>
<comment type="subcellular location">
    <subcellularLocation>
        <location evidence="1">Cell membrane</location>
        <topology evidence="1">Single-pass type I membrane protein</topology>
    </subcellularLocation>
</comment>
<dbReference type="EMBL" id="JAFDVH010000010">
    <property type="protein sequence ID" value="KAG7469102.1"/>
    <property type="molecule type" value="Genomic_DNA"/>
</dbReference>
<dbReference type="AlphaFoldDB" id="A0A9D3PUJ4"/>
<keyword evidence="7" id="KW-1015">Disulfide bond</keyword>
<dbReference type="InterPro" id="IPR007110">
    <property type="entry name" value="Ig-like_dom"/>
</dbReference>
<keyword evidence="6 11" id="KW-0472">Membrane</keyword>
<evidence type="ECO:0000256" key="6">
    <source>
        <dbReference type="ARBA" id="ARBA00023136"/>
    </source>
</evidence>
<dbReference type="InterPro" id="IPR013106">
    <property type="entry name" value="Ig_V-set"/>
</dbReference>